<proteinExistence type="predicted"/>
<protein>
    <submittedName>
        <fullName evidence="1">Uncharacterized protein</fullName>
    </submittedName>
</protein>
<feature type="non-terminal residue" evidence="1">
    <location>
        <position position="1"/>
    </location>
</feature>
<organism evidence="1">
    <name type="scientific">marine sediment metagenome</name>
    <dbReference type="NCBI Taxonomy" id="412755"/>
    <lineage>
        <taxon>unclassified sequences</taxon>
        <taxon>metagenomes</taxon>
        <taxon>ecological metagenomes</taxon>
    </lineage>
</organism>
<gene>
    <name evidence="1" type="ORF">S03H2_39650</name>
</gene>
<sequence>RIVPPEQRSVKLAEMYGLGPQAAPDDAIRTQGEIRTHLLKAGKPAFVTESFLSFAETYELIVELGAIPCYPTLADGTDPICEYEHPPEKLIENLRSRNVHMAEYIPIRNTPEVLERYVRAVRGAGIAVVAGTEHNTLDLLALEPACVGGAPVPAGLKDIFLEGACIVAAHEFLVLHGECGFVDPHGDPNGEYDGAEERIAAFAALGAAVIQRYHDMSA</sequence>
<name>X1H948_9ZZZZ</name>
<evidence type="ECO:0000313" key="1">
    <source>
        <dbReference type="EMBL" id="GAH50374.1"/>
    </source>
</evidence>
<comment type="caution">
    <text evidence="1">The sequence shown here is derived from an EMBL/GenBank/DDBJ whole genome shotgun (WGS) entry which is preliminary data.</text>
</comment>
<dbReference type="EMBL" id="BARU01024534">
    <property type="protein sequence ID" value="GAH50374.1"/>
    <property type="molecule type" value="Genomic_DNA"/>
</dbReference>
<dbReference type="AlphaFoldDB" id="X1H948"/>
<accession>X1H948</accession>
<reference evidence="1" key="1">
    <citation type="journal article" date="2014" name="Front. Microbiol.">
        <title>High frequency of phylogenetically diverse reductive dehalogenase-homologous genes in deep subseafloor sedimentary metagenomes.</title>
        <authorList>
            <person name="Kawai M."/>
            <person name="Futagami T."/>
            <person name="Toyoda A."/>
            <person name="Takaki Y."/>
            <person name="Nishi S."/>
            <person name="Hori S."/>
            <person name="Arai W."/>
            <person name="Tsubouchi T."/>
            <person name="Morono Y."/>
            <person name="Uchiyama I."/>
            <person name="Ito T."/>
            <person name="Fujiyama A."/>
            <person name="Inagaki F."/>
            <person name="Takami H."/>
        </authorList>
    </citation>
    <scope>NUCLEOTIDE SEQUENCE</scope>
    <source>
        <strain evidence="1">Expedition CK06-06</strain>
    </source>
</reference>